<dbReference type="Pfam" id="PF18928">
    <property type="entry name" value="DUF5677"/>
    <property type="match status" value="1"/>
</dbReference>
<dbReference type="EMBL" id="CP003466">
    <property type="protein sequence ID" value="AFT69517.1"/>
    <property type="molecule type" value="Genomic_DNA"/>
</dbReference>
<protein>
    <submittedName>
        <fullName evidence="1">Uncharacterized protein</fullName>
    </submittedName>
</protein>
<proteinExistence type="predicted"/>
<dbReference type="Proteomes" id="UP000006286">
    <property type="component" value="Chromosome"/>
</dbReference>
<dbReference type="KEGG" id="adi:B5T_01234"/>
<reference evidence="1 2" key="1">
    <citation type="journal article" date="2012" name="J. Bacteriol.">
        <title>Complete genome sequence of Alcanivorax dieselolei type strain B5.</title>
        <authorList>
            <person name="Lai Q."/>
            <person name="Li W."/>
            <person name="Shao Z."/>
        </authorList>
    </citation>
    <scope>NUCLEOTIDE SEQUENCE [LARGE SCALE GENOMIC DNA]</scope>
    <source>
        <strain evidence="2">DSM 16502 / CGMCC 1.3690 / B-5</strain>
    </source>
</reference>
<evidence type="ECO:0000313" key="1">
    <source>
        <dbReference type="EMBL" id="AFT69517.1"/>
    </source>
</evidence>
<sequence>MLAQSSENQWPNTPSPVDEPVRSILIRGSEIIRGAADLGVSENPTALAILSRQLLELFISLHWVTSSSDRAERYTEFSLNELDRLTQMAMKDGLLSVKEIAGGADATKEFLSERDRPQKGVSIEQQARESGILHLYQVFYRFMSLDTHGKSKTVIDKVKRSELTLVHLQAVGAMSQVFGHTAILWLLHRQRPTNDKIRELLGLNSKAV</sequence>
<keyword evidence="2" id="KW-1185">Reference proteome</keyword>
<accession>K0CCU2</accession>
<dbReference type="HOGENOM" id="CLU_1229029_0_0_6"/>
<organism evidence="1 2">
    <name type="scientific">Alcanivorax dieselolei (strain DSM 16502 / CGMCC 1.3690 / MCCC 1A00001 / B-5)</name>
    <name type="common">Alloalcanivorax dieselolei</name>
    <dbReference type="NCBI Taxonomy" id="930169"/>
    <lineage>
        <taxon>Bacteria</taxon>
        <taxon>Pseudomonadati</taxon>
        <taxon>Pseudomonadota</taxon>
        <taxon>Gammaproteobacteria</taxon>
        <taxon>Oceanospirillales</taxon>
        <taxon>Alcanivoracaceae</taxon>
        <taxon>Alloalcanivorax</taxon>
    </lineage>
</organism>
<dbReference type="AlphaFoldDB" id="K0CCU2"/>
<evidence type="ECO:0000313" key="2">
    <source>
        <dbReference type="Proteomes" id="UP000006286"/>
    </source>
</evidence>
<name>K0CCU2_ALCDB</name>
<dbReference type="InterPro" id="IPR043733">
    <property type="entry name" value="DUF5677"/>
</dbReference>
<gene>
    <name evidence="1" type="ordered locus">B5T_01234</name>
</gene>